<dbReference type="EMBL" id="LACD01000022">
    <property type="protein sequence ID" value="KJZ41732.1"/>
    <property type="molecule type" value="Genomic_DNA"/>
</dbReference>
<accession>A0A0F4TEA8</accession>
<protein>
    <recommendedName>
        <fullName evidence="3">Phage tail assembly protein</fullName>
    </recommendedName>
</protein>
<dbReference type="AlphaFoldDB" id="A0A0F4TEA8"/>
<name>A0A0F4TEA8_PSEFL</name>
<dbReference type="PATRIC" id="fig|294.131.peg.2534"/>
<proteinExistence type="predicted"/>
<comment type="caution">
    <text evidence="1">The sequence shown here is derived from an EMBL/GenBank/DDBJ whole genome shotgun (WGS) entry which is preliminary data.</text>
</comment>
<organism evidence="1 2">
    <name type="scientific">Pseudomonas fluorescens</name>
    <dbReference type="NCBI Taxonomy" id="294"/>
    <lineage>
        <taxon>Bacteria</taxon>
        <taxon>Pseudomonadati</taxon>
        <taxon>Pseudomonadota</taxon>
        <taxon>Gammaproteobacteria</taxon>
        <taxon>Pseudomonadales</taxon>
        <taxon>Pseudomonadaceae</taxon>
        <taxon>Pseudomonas</taxon>
    </lineage>
</organism>
<reference evidence="1 2" key="1">
    <citation type="submission" date="2015-03" db="EMBL/GenBank/DDBJ databases">
        <title>Comparative genomics of Pseudomonas insights into diversity of traits involved in vanlence and defense.</title>
        <authorList>
            <person name="Qin Y."/>
        </authorList>
    </citation>
    <scope>NUCLEOTIDE SEQUENCE [LARGE SCALE GENOMIC DNA]</scope>
    <source>
        <strain evidence="1 2">C3</strain>
    </source>
</reference>
<evidence type="ECO:0008006" key="3">
    <source>
        <dbReference type="Google" id="ProtNLM"/>
    </source>
</evidence>
<dbReference type="Pfam" id="PF10109">
    <property type="entry name" value="Phage_TAC_7"/>
    <property type="match status" value="1"/>
</dbReference>
<evidence type="ECO:0000313" key="2">
    <source>
        <dbReference type="Proteomes" id="UP000033500"/>
    </source>
</evidence>
<gene>
    <name evidence="1" type="ORF">VC34_18335</name>
</gene>
<sequence length="103" mass="11462">MTQVSLNKPLPKWLELTDDGVTVTLAYKANISSVLVDKVMMRAPSVRDMEAAKAAGGGEYDKMEKNLFCSLIMATETDLAALKIKDYNRLQAGYFRLVEEDDV</sequence>
<dbReference type="RefSeq" id="WP_046047783.1">
    <property type="nucleotide sequence ID" value="NZ_LACD01000022.1"/>
</dbReference>
<dbReference type="InterPro" id="IPR019289">
    <property type="entry name" value="Phage_tail_E/E"/>
</dbReference>
<dbReference type="Proteomes" id="UP000033500">
    <property type="component" value="Unassembled WGS sequence"/>
</dbReference>
<evidence type="ECO:0000313" key="1">
    <source>
        <dbReference type="EMBL" id="KJZ41732.1"/>
    </source>
</evidence>